<evidence type="ECO:0000256" key="3">
    <source>
        <dbReference type="SAM" id="MobiDB-lite"/>
    </source>
</evidence>
<feature type="region of interest" description="Disordered" evidence="3">
    <location>
        <begin position="230"/>
        <end position="253"/>
    </location>
</feature>
<organism evidence="5 6">
    <name type="scientific">Camelina sativa</name>
    <name type="common">False flax</name>
    <name type="synonym">Myagrum sativum</name>
    <dbReference type="NCBI Taxonomy" id="90675"/>
    <lineage>
        <taxon>Eukaryota</taxon>
        <taxon>Viridiplantae</taxon>
        <taxon>Streptophyta</taxon>
        <taxon>Embryophyta</taxon>
        <taxon>Tracheophyta</taxon>
        <taxon>Spermatophyta</taxon>
        <taxon>Magnoliopsida</taxon>
        <taxon>eudicotyledons</taxon>
        <taxon>Gunneridae</taxon>
        <taxon>Pentapetalae</taxon>
        <taxon>rosids</taxon>
        <taxon>malvids</taxon>
        <taxon>Brassicales</taxon>
        <taxon>Brassicaceae</taxon>
        <taxon>Camelineae</taxon>
        <taxon>Camelina</taxon>
    </lineage>
</organism>
<gene>
    <name evidence="6" type="primary">LOC104713134</name>
</gene>
<dbReference type="SMART" id="SM00979">
    <property type="entry name" value="TIFY"/>
    <property type="match status" value="1"/>
</dbReference>
<dbReference type="PANTHER" id="PTHR33077:SF140">
    <property type="entry name" value="PROTEIN TIFY 10B"/>
    <property type="match status" value="1"/>
</dbReference>
<evidence type="ECO:0000256" key="2">
    <source>
        <dbReference type="RuleBase" id="RU369065"/>
    </source>
</evidence>
<name>A0ABM0TMD4_CAMSA</name>
<dbReference type="InterPro" id="IPR010399">
    <property type="entry name" value="Tify_dom"/>
</dbReference>
<comment type="similarity">
    <text evidence="1 2">Belongs to the TIFY/JAZ family.</text>
</comment>
<dbReference type="PANTHER" id="PTHR33077">
    <property type="entry name" value="PROTEIN TIFY 4A-RELATED-RELATED"/>
    <property type="match status" value="1"/>
</dbReference>
<sequence>MSSSAECWDFSGRKPSFSQTCSRLSRYLKEKGTFGDLTLGMTCKPDLNGGGGFAASRQPTMMNLFPCEVSGMDSLAGQDIKPKDMFPRQSSFSSSSSSGTKEEVQMIKEETKSVKLESQSAPLTIFYGGRVMVFDDFSADKAKEVIDLANKGSAKSFTHEVNQIAYTQNFAKTQTEIAASTNLAGSPIKTAAQLEPIQPNPSSLACELPIARRASLHRFLEKRKDRITSKAPYQIDGSAEASSKPNPAWLGSR</sequence>
<dbReference type="RefSeq" id="XP_010428492.1">
    <property type="nucleotide sequence ID" value="XM_010430190.2"/>
</dbReference>
<accession>A0ABM0TMD4</accession>
<feature type="domain" description="Tify" evidence="4">
    <location>
        <begin position="116"/>
        <end position="151"/>
    </location>
</feature>
<dbReference type="InterPro" id="IPR018467">
    <property type="entry name" value="CCT_CS"/>
</dbReference>
<comment type="domain">
    <text evidence="2">The jas domain is required for interaction with COI1.</text>
</comment>
<reference evidence="5" key="1">
    <citation type="journal article" date="2014" name="Nat. Commun.">
        <title>The emerging biofuel crop Camelina sativa retains a highly undifferentiated hexaploid genome structure.</title>
        <authorList>
            <person name="Kagale S."/>
            <person name="Koh C."/>
            <person name="Nixon J."/>
            <person name="Bollina V."/>
            <person name="Clarke W.E."/>
            <person name="Tuteja R."/>
            <person name="Spillane C."/>
            <person name="Robinson S.J."/>
            <person name="Links M.G."/>
            <person name="Clarke C."/>
            <person name="Higgins E.E."/>
            <person name="Huebert T."/>
            <person name="Sharpe A.G."/>
            <person name="Parkin I.A."/>
        </authorList>
    </citation>
    <scope>NUCLEOTIDE SEQUENCE [LARGE SCALE GENOMIC DNA]</scope>
    <source>
        <strain evidence="5">cv. DH55</strain>
    </source>
</reference>
<reference evidence="6" key="2">
    <citation type="submission" date="2025-08" db="UniProtKB">
        <authorList>
            <consortium name="RefSeq"/>
        </authorList>
    </citation>
    <scope>IDENTIFICATION</scope>
    <source>
        <tissue evidence="6">Leaf</tissue>
    </source>
</reference>
<dbReference type="Pfam" id="PF06200">
    <property type="entry name" value="tify"/>
    <property type="match status" value="1"/>
</dbReference>
<comment type="function">
    <text evidence="2">Repressor of jasmonate responses.</text>
</comment>
<proteinExistence type="inferred from homology"/>
<dbReference type="Pfam" id="PF09425">
    <property type="entry name" value="Jas_motif"/>
    <property type="match status" value="1"/>
</dbReference>
<protein>
    <recommendedName>
        <fullName evidence="2">Protein TIFY</fullName>
    </recommendedName>
    <alternativeName>
        <fullName evidence="2">Jasmonate ZIM domain-containing protein</fullName>
    </alternativeName>
</protein>
<dbReference type="PROSITE" id="PS51320">
    <property type="entry name" value="TIFY"/>
    <property type="match status" value="1"/>
</dbReference>
<evidence type="ECO:0000259" key="4">
    <source>
        <dbReference type="PROSITE" id="PS51320"/>
    </source>
</evidence>
<evidence type="ECO:0000313" key="6">
    <source>
        <dbReference type="RefSeq" id="XP_010428492.1"/>
    </source>
</evidence>
<evidence type="ECO:0000256" key="1">
    <source>
        <dbReference type="ARBA" id="ARBA00008614"/>
    </source>
</evidence>
<keyword evidence="2" id="KW-0539">Nucleus</keyword>
<dbReference type="Proteomes" id="UP000694864">
    <property type="component" value="Chromosome 9"/>
</dbReference>
<evidence type="ECO:0000313" key="5">
    <source>
        <dbReference type="Proteomes" id="UP000694864"/>
    </source>
</evidence>
<dbReference type="InterPro" id="IPR040390">
    <property type="entry name" value="TIFY/JAZ"/>
</dbReference>
<keyword evidence="5" id="KW-1185">Reference proteome</keyword>
<keyword evidence="2" id="KW-1184">Jasmonic acid signaling pathway</keyword>
<comment type="subcellular location">
    <subcellularLocation>
        <location evidence="2">Nucleus</location>
    </subcellularLocation>
</comment>
<dbReference type="GeneID" id="104713134"/>